<gene>
    <name evidence="2" type="ORF">PAC_03961</name>
</gene>
<name>A0A1L7WMV8_9HELO</name>
<evidence type="ECO:0000313" key="3">
    <source>
        <dbReference type="Proteomes" id="UP000184330"/>
    </source>
</evidence>
<dbReference type="PANTHER" id="PTHR33112">
    <property type="entry name" value="DOMAIN PROTEIN, PUTATIVE-RELATED"/>
    <property type="match status" value="1"/>
</dbReference>
<dbReference type="InterPro" id="IPR010730">
    <property type="entry name" value="HET"/>
</dbReference>
<dbReference type="PANTHER" id="PTHR33112:SF16">
    <property type="entry name" value="HETEROKARYON INCOMPATIBILITY DOMAIN-CONTAINING PROTEIN"/>
    <property type="match status" value="1"/>
</dbReference>
<reference evidence="2 3" key="1">
    <citation type="submission" date="2016-03" db="EMBL/GenBank/DDBJ databases">
        <authorList>
            <person name="Ploux O."/>
        </authorList>
    </citation>
    <scope>NUCLEOTIDE SEQUENCE [LARGE SCALE GENOMIC DNA]</scope>
    <source>
        <strain evidence="2 3">UAMH 11012</strain>
    </source>
</reference>
<dbReference type="EMBL" id="FJOG01000004">
    <property type="protein sequence ID" value="CZR54078.1"/>
    <property type="molecule type" value="Genomic_DNA"/>
</dbReference>
<dbReference type="AlphaFoldDB" id="A0A1L7WMV8"/>
<dbReference type="STRING" id="576137.A0A1L7WMV8"/>
<protein>
    <recommendedName>
        <fullName evidence="1">Heterokaryon incompatibility domain-containing protein</fullName>
    </recommendedName>
</protein>
<evidence type="ECO:0000259" key="1">
    <source>
        <dbReference type="Pfam" id="PF06985"/>
    </source>
</evidence>
<dbReference type="Pfam" id="PF06985">
    <property type="entry name" value="HET"/>
    <property type="match status" value="1"/>
</dbReference>
<keyword evidence="3" id="KW-1185">Reference proteome</keyword>
<evidence type="ECO:0000313" key="2">
    <source>
        <dbReference type="EMBL" id="CZR54078.1"/>
    </source>
</evidence>
<sequence>MPAVLEHDDERTRSLEFIVVIDAKGGIDHIRVDSRTRGAFAGGGHSLSDHPLGKIQITRIDVYTFTDQSQGHSYGEEITTDAPTGSTLTHIIRNRPVESISLKSREMRDAIHQCVQKCLSKHKHCQRIKCAPLLPSRILQVSPCQEPDSQVRQPVKLHISLPDERAEYIALSYCWGGPQPVLATRENLSRHQQGFDTSCFPQTIRDAIAVTRGLKIRYLWVDVLCILQDLGDKTHEIQRMGDIYKNATVTIATARSPTVIGGFLNQYLCSNAIETRLNDSGSFEKVGSYLKRHMISTTNLCHGEDGHSKNKYCHHEYFISAQKASRGTGVSRSFPKMADFLDSRYVVEQWQQLVEDYCMRDLSFAKDKLLAIVGVAAEFHNIYPDTYLAGLWKCEIVRHLAWSRDEADYFAPLSMAKGFCDAPTWSWASTSCRIAFVSMDKCNARFVGATIQPRFVYSPFGDVRGKTLVLSAKMTPISHIYWSFNIHLDKPHSNWTLFYMDQSTLSDRLSRDPTNIWFMLLGYVGSKWKLPVGLILAESGAAFQRIGFLEHSYLNSSFPDDLATEIDHIRMLGVVSWAQRSRVEII</sequence>
<dbReference type="OrthoDB" id="5125733at2759"/>
<feature type="domain" description="Heterokaryon incompatibility" evidence="1">
    <location>
        <begin position="168"/>
        <end position="262"/>
    </location>
</feature>
<dbReference type="Proteomes" id="UP000184330">
    <property type="component" value="Unassembled WGS sequence"/>
</dbReference>
<organism evidence="2 3">
    <name type="scientific">Phialocephala subalpina</name>
    <dbReference type="NCBI Taxonomy" id="576137"/>
    <lineage>
        <taxon>Eukaryota</taxon>
        <taxon>Fungi</taxon>
        <taxon>Dikarya</taxon>
        <taxon>Ascomycota</taxon>
        <taxon>Pezizomycotina</taxon>
        <taxon>Leotiomycetes</taxon>
        <taxon>Helotiales</taxon>
        <taxon>Mollisiaceae</taxon>
        <taxon>Phialocephala</taxon>
        <taxon>Phialocephala fortinii species complex</taxon>
    </lineage>
</organism>
<accession>A0A1L7WMV8</accession>
<proteinExistence type="predicted"/>